<accession>A0A8S9WM26</accession>
<keyword evidence="3" id="KW-1185">Reference proteome</keyword>
<sequence>MINKNTPPLYRGDNEDSDDDDINKVIERTASGIVRGPIEQRPLWNRAIDQTSDGIPSPFYENDSDDNDDTELLSATDFLMQSLLQDVPEHPVAVAAAQTEIGLVPVAAIQTEVGLVPVAATQTEVGLVKVAATQTEVGLVPMATTQPKVGLVPVVTTQPEVEPVIVAAVQNKGGSDDNVNVQRQEEDCATATSSCGKETVMTENARGYLSSLDRWKGKRDVLNGDLLQFDRKLNEKYRSRKD</sequence>
<evidence type="ECO:0000313" key="3">
    <source>
        <dbReference type="Proteomes" id="UP000466442"/>
    </source>
</evidence>
<feature type="region of interest" description="Disordered" evidence="1">
    <location>
        <begin position="1"/>
        <end position="21"/>
    </location>
</feature>
<name>A0A8S9WM26_APOLU</name>
<gene>
    <name evidence="2" type="ORF">GE061_020283</name>
</gene>
<evidence type="ECO:0000256" key="1">
    <source>
        <dbReference type="SAM" id="MobiDB-lite"/>
    </source>
</evidence>
<protein>
    <submittedName>
        <fullName evidence="2">Uncharacterized protein</fullName>
    </submittedName>
</protein>
<dbReference type="EMBL" id="WIXP02000106">
    <property type="protein sequence ID" value="KAF6197368.1"/>
    <property type="molecule type" value="Genomic_DNA"/>
</dbReference>
<dbReference type="AlphaFoldDB" id="A0A8S9WM26"/>
<reference evidence="2" key="1">
    <citation type="journal article" date="2021" name="Mol. Ecol. Resour.">
        <title>Apolygus lucorum genome provides insights into omnivorousness and mesophyll feeding.</title>
        <authorList>
            <person name="Liu Y."/>
            <person name="Liu H."/>
            <person name="Wang H."/>
            <person name="Huang T."/>
            <person name="Liu B."/>
            <person name="Yang B."/>
            <person name="Yin L."/>
            <person name="Li B."/>
            <person name="Zhang Y."/>
            <person name="Zhang S."/>
            <person name="Jiang F."/>
            <person name="Zhang X."/>
            <person name="Ren Y."/>
            <person name="Wang B."/>
            <person name="Wang S."/>
            <person name="Lu Y."/>
            <person name="Wu K."/>
            <person name="Fan W."/>
            <person name="Wang G."/>
        </authorList>
    </citation>
    <scope>NUCLEOTIDE SEQUENCE</scope>
    <source>
        <strain evidence="2">12Hb</strain>
    </source>
</reference>
<organism evidence="2 3">
    <name type="scientific">Apolygus lucorum</name>
    <name type="common">Small green plant bug</name>
    <name type="synonym">Lygocoris lucorum</name>
    <dbReference type="NCBI Taxonomy" id="248454"/>
    <lineage>
        <taxon>Eukaryota</taxon>
        <taxon>Metazoa</taxon>
        <taxon>Ecdysozoa</taxon>
        <taxon>Arthropoda</taxon>
        <taxon>Hexapoda</taxon>
        <taxon>Insecta</taxon>
        <taxon>Pterygota</taxon>
        <taxon>Neoptera</taxon>
        <taxon>Paraneoptera</taxon>
        <taxon>Hemiptera</taxon>
        <taxon>Heteroptera</taxon>
        <taxon>Panheteroptera</taxon>
        <taxon>Cimicomorpha</taxon>
        <taxon>Miridae</taxon>
        <taxon>Mirini</taxon>
        <taxon>Apolygus</taxon>
    </lineage>
</organism>
<dbReference type="Proteomes" id="UP000466442">
    <property type="component" value="Unassembled WGS sequence"/>
</dbReference>
<evidence type="ECO:0000313" key="2">
    <source>
        <dbReference type="EMBL" id="KAF6197368.1"/>
    </source>
</evidence>
<comment type="caution">
    <text evidence="2">The sequence shown here is derived from an EMBL/GenBank/DDBJ whole genome shotgun (WGS) entry which is preliminary data.</text>
</comment>
<proteinExistence type="predicted"/>